<evidence type="ECO:0000313" key="2">
    <source>
        <dbReference type="EMBL" id="VDM27636.1"/>
    </source>
</evidence>
<dbReference type="SUPFAM" id="SSF49265">
    <property type="entry name" value="Fibronectin type III"/>
    <property type="match status" value="1"/>
</dbReference>
<accession>A0A0R3WYE4</accession>
<dbReference type="OrthoDB" id="5982258at2759"/>
<protein>
    <submittedName>
        <fullName evidence="4">Fibronectin type-III domain-containing protein</fullName>
    </submittedName>
</protein>
<dbReference type="InterPro" id="IPR003961">
    <property type="entry name" value="FN3_dom"/>
</dbReference>
<gene>
    <name evidence="2" type="ORF">TTAC_LOCUS5768</name>
</gene>
<dbReference type="WBParaSite" id="TTAC_0000578401-mRNA-1">
    <property type="protein sequence ID" value="TTAC_0000578401-mRNA-1"/>
    <property type="gene ID" value="TTAC_0000578401"/>
</dbReference>
<organism evidence="4">
    <name type="scientific">Hydatigena taeniaeformis</name>
    <name type="common">Feline tapeworm</name>
    <name type="synonym">Taenia taeniaeformis</name>
    <dbReference type="NCBI Taxonomy" id="6205"/>
    <lineage>
        <taxon>Eukaryota</taxon>
        <taxon>Metazoa</taxon>
        <taxon>Spiralia</taxon>
        <taxon>Lophotrochozoa</taxon>
        <taxon>Platyhelminthes</taxon>
        <taxon>Cestoda</taxon>
        <taxon>Eucestoda</taxon>
        <taxon>Cyclophyllidea</taxon>
        <taxon>Taeniidae</taxon>
        <taxon>Hydatigera</taxon>
    </lineage>
</organism>
<proteinExistence type="predicted"/>
<dbReference type="InterPro" id="IPR013783">
    <property type="entry name" value="Ig-like_fold"/>
</dbReference>
<dbReference type="Proteomes" id="UP000274429">
    <property type="component" value="Unassembled WGS sequence"/>
</dbReference>
<dbReference type="EMBL" id="UYWX01008971">
    <property type="protein sequence ID" value="VDM27636.1"/>
    <property type="molecule type" value="Genomic_DNA"/>
</dbReference>
<dbReference type="Gene3D" id="2.60.40.10">
    <property type="entry name" value="Immunoglobulins"/>
    <property type="match status" value="1"/>
</dbReference>
<dbReference type="SMART" id="SM00060">
    <property type="entry name" value="FN3"/>
    <property type="match status" value="1"/>
</dbReference>
<evidence type="ECO:0000313" key="3">
    <source>
        <dbReference type="Proteomes" id="UP000274429"/>
    </source>
</evidence>
<feature type="domain" description="Fibronectin type-III" evidence="1">
    <location>
        <begin position="128"/>
        <end position="225"/>
    </location>
</feature>
<sequence length="242" mass="26206">MRKPTFSANFLASGSMLQISIDDPQEVEGQFEGYEVLMKNGGLVSLEPWASVAILSPHERSYVMMRIQPQTTLTVTVRGRLSSNHFSALADAVECLGVDRGQPPYSLHPHYNAVVTNAPTCPTVDLSAPTNVKLVALDSHSVLMTWDPPAQSYGLIIGYEIGWLLDGRVKPFIYHSAHTSYTFHGLKAGQTISAGVSATSRPESSIKIRLKSDASLFASVTLPPTIGGKSRSSHFEFAIQCG</sequence>
<dbReference type="CDD" id="cd00063">
    <property type="entry name" value="FN3"/>
    <property type="match status" value="1"/>
</dbReference>
<keyword evidence="3" id="KW-1185">Reference proteome</keyword>
<name>A0A0R3WYE4_HYDTA</name>
<dbReference type="InterPro" id="IPR036116">
    <property type="entry name" value="FN3_sf"/>
</dbReference>
<dbReference type="PROSITE" id="PS50853">
    <property type="entry name" value="FN3"/>
    <property type="match status" value="1"/>
</dbReference>
<reference evidence="4" key="1">
    <citation type="submission" date="2017-02" db="UniProtKB">
        <authorList>
            <consortium name="WormBaseParasite"/>
        </authorList>
    </citation>
    <scope>IDENTIFICATION</scope>
</reference>
<reference evidence="2 3" key="2">
    <citation type="submission" date="2018-11" db="EMBL/GenBank/DDBJ databases">
        <authorList>
            <consortium name="Pathogen Informatics"/>
        </authorList>
    </citation>
    <scope>NUCLEOTIDE SEQUENCE [LARGE SCALE GENOMIC DNA]</scope>
</reference>
<dbReference type="Pfam" id="PF00041">
    <property type="entry name" value="fn3"/>
    <property type="match status" value="1"/>
</dbReference>
<dbReference type="AlphaFoldDB" id="A0A0R3WYE4"/>
<evidence type="ECO:0000259" key="1">
    <source>
        <dbReference type="PROSITE" id="PS50853"/>
    </source>
</evidence>
<evidence type="ECO:0000313" key="4">
    <source>
        <dbReference type="WBParaSite" id="TTAC_0000578401-mRNA-1"/>
    </source>
</evidence>